<dbReference type="Pfam" id="PF14691">
    <property type="entry name" value="Fer4_20"/>
    <property type="match status" value="1"/>
</dbReference>
<evidence type="ECO:0000256" key="1">
    <source>
        <dbReference type="ARBA" id="ARBA00022605"/>
    </source>
</evidence>
<dbReference type="InterPro" id="IPR006005">
    <property type="entry name" value="Glut_synth_ssu1"/>
</dbReference>
<dbReference type="InterPro" id="IPR017896">
    <property type="entry name" value="4Fe4S_Fe-S-bd"/>
</dbReference>
<keyword evidence="2" id="KW-0560">Oxidoreductase</keyword>
<evidence type="ECO:0000256" key="2">
    <source>
        <dbReference type="ARBA" id="ARBA00023002"/>
    </source>
</evidence>
<dbReference type="Gene3D" id="3.50.50.60">
    <property type="entry name" value="FAD/NAD(P)-binding domain"/>
    <property type="match status" value="2"/>
</dbReference>
<name>A0A939BYN9_9ACTN</name>
<dbReference type="EMBL" id="JAERWK010000008">
    <property type="protein sequence ID" value="MBM9466826.1"/>
    <property type="molecule type" value="Genomic_DNA"/>
</dbReference>
<dbReference type="InterPro" id="IPR036188">
    <property type="entry name" value="FAD/NAD-bd_sf"/>
</dbReference>
<evidence type="ECO:0000313" key="6">
    <source>
        <dbReference type="EMBL" id="MBM9466826.1"/>
    </source>
</evidence>
<gene>
    <name evidence="6" type="ORF">JL106_05965</name>
</gene>
<keyword evidence="1" id="KW-0028">Amino-acid biosynthesis</keyword>
<dbReference type="Gene3D" id="1.10.1060.10">
    <property type="entry name" value="Alpha-helical ferredoxin"/>
    <property type="match status" value="1"/>
</dbReference>
<sequence>MADPSGFLKHGRHTPARRPVELRLRDYHEVYEPFDRQDTRIQAARCMDCGVPFCHNGCPLGNLIPEWNELVRTDRWAEAAERLYATNNFPEFTGRLCPAPCEGSCVLGIGDDPVAIKLVEQEIADWSVTHGGLTPRPAAMKTGKKVAVVGSGPAGLAAAQQLARAGHAVVVYERDGRVGGLMRYGIPEFKMDRAVLDRRLEQMASEGVDFVVDTAIGVDVTVEQLRDRFDAVVLATGATVARELEIEGRHLEGIHLAMDYLVEQNRVCEGTLDQVSIDAAGKHVVIIGGGDTGADCYGTALRQGAASVTQLDIHVRPPETRSPTTPWPTYPLMLRISAAHEEGGERVFGVNSTTFEGEDGHVTGLHLIEGKRIPGGFEPYEGTERHLQADLILLALGFTGPEQELLEHLGVQPTSRGTVQRDAKYMTNVPGIFVAGDAGRGQSLIVWAIAEGRSAAASVDAWLAGGSSFLPDPVAPTAVALR</sequence>
<comment type="caution">
    <text evidence="6">The sequence shown here is derived from an EMBL/GenBank/DDBJ whole genome shotgun (WGS) entry which is preliminary data.</text>
</comment>
<organism evidence="6 7">
    <name type="scientific">Nakamurella leprariae</name>
    <dbReference type="NCBI Taxonomy" id="2803911"/>
    <lineage>
        <taxon>Bacteria</taxon>
        <taxon>Bacillati</taxon>
        <taxon>Actinomycetota</taxon>
        <taxon>Actinomycetes</taxon>
        <taxon>Nakamurellales</taxon>
        <taxon>Nakamurellaceae</taxon>
        <taxon>Nakamurella</taxon>
    </lineage>
</organism>
<dbReference type="PRINTS" id="PR00419">
    <property type="entry name" value="ADXRDTASE"/>
</dbReference>
<dbReference type="PROSITE" id="PS51379">
    <property type="entry name" value="4FE4S_FER_2"/>
    <property type="match status" value="1"/>
</dbReference>
<keyword evidence="7" id="KW-1185">Reference proteome</keyword>
<evidence type="ECO:0000256" key="4">
    <source>
        <dbReference type="ARBA" id="ARBA00029440"/>
    </source>
</evidence>
<dbReference type="InterPro" id="IPR051394">
    <property type="entry name" value="Glutamate_Synthase"/>
</dbReference>
<dbReference type="PANTHER" id="PTHR43100:SF1">
    <property type="entry name" value="GLUTAMATE SYNTHASE [NADPH] SMALL CHAIN"/>
    <property type="match status" value="1"/>
</dbReference>
<feature type="domain" description="4Fe-4S ferredoxin-type" evidence="5">
    <location>
        <begin position="37"/>
        <end position="68"/>
    </location>
</feature>
<dbReference type="AlphaFoldDB" id="A0A939BYN9"/>
<dbReference type="PANTHER" id="PTHR43100">
    <property type="entry name" value="GLUTAMATE SYNTHASE [NADPH] SMALL CHAIN"/>
    <property type="match status" value="1"/>
</dbReference>
<evidence type="ECO:0000259" key="5">
    <source>
        <dbReference type="PROSITE" id="PS51379"/>
    </source>
</evidence>
<evidence type="ECO:0000313" key="7">
    <source>
        <dbReference type="Proteomes" id="UP000663792"/>
    </source>
</evidence>
<dbReference type="GO" id="GO:0016639">
    <property type="term" value="F:oxidoreductase activity, acting on the CH-NH2 group of donors, NAD or NADP as acceptor"/>
    <property type="evidence" value="ECO:0007669"/>
    <property type="project" value="InterPro"/>
</dbReference>
<keyword evidence="3" id="KW-0314">Glutamate biosynthesis</keyword>
<dbReference type="SUPFAM" id="SSF51971">
    <property type="entry name" value="Nucleotide-binding domain"/>
    <property type="match status" value="1"/>
</dbReference>
<reference evidence="6" key="1">
    <citation type="submission" date="2021-01" db="EMBL/GenBank/DDBJ databases">
        <title>YIM 132084 draft genome.</title>
        <authorList>
            <person name="An D."/>
        </authorList>
    </citation>
    <scope>NUCLEOTIDE SEQUENCE</scope>
    <source>
        <strain evidence="6">YIM 132084</strain>
    </source>
</reference>
<dbReference type="GO" id="GO:0006537">
    <property type="term" value="P:glutamate biosynthetic process"/>
    <property type="evidence" value="ECO:0007669"/>
    <property type="project" value="UniProtKB-KW"/>
</dbReference>
<comment type="pathway">
    <text evidence="4">Amino-acid biosynthesis.</text>
</comment>
<dbReference type="InterPro" id="IPR028261">
    <property type="entry name" value="DPD_II"/>
</dbReference>
<protein>
    <submittedName>
        <fullName evidence="6">Glutamate synthase subunit beta</fullName>
    </submittedName>
</protein>
<dbReference type="Pfam" id="PF07992">
    <property type="entry name" value="Pyr_redox_2"/>
    <property type="match status" value="1"/>
</dbReference>
<dbReference type="RefSeq" id="WP_205259782.1">
    <property type="nucleotide sequence ID" value="NZ_JAERWK010000008.1"/>
</dbReference>
<evidence type="ECO:0000256" key="3">
    <source>
        <dbReference type="ARBA" id="ARBA00023164"/>
    </source>
</evidence>
<dbReference type="NCBIfam" id="TIGR01317">
    <property type="entry name" value="GOGAT_sm_gam"/>
    <property type="match status" value="1"/>
</dbReference>
<accession>A0A939BYN9</accession>
<dbReference type="Proteomes" id="UP000663792">
    <property type="component" value="Unassembled WGS sequence"/>
</dbReference>
<dbReference type="InterPro" id="IPR023753">
    <property type="entry name" value="FAD/NAD-binding_dom"/>
</dbReference>
<dbReference type="GO" id="GO:0051536">
    <property type="term" value="F:iron-sulfur cluster binding"/>
    <property type="evidence" value="ECO:0007669"/>
    <property type="project" value="InterPro"/>
</dbReference>
<proteinExistence type="predicted"/>
<dbReference type="InterPro" id="IPR009051">
    <property type="entry name" value="Helical_ferredxn"/>
</dbReference>
<dbReference type="SUPFAM" id="SSF46548">
    <property type="entry name" value="alpha-helical ferredoxin"/>
    <property type="match status" value="1"/>
</dbReference>